<accession>A0A218Z0G2</accession>
<evidence type="ECO:0000256" key="1">
    <source>
        <dbReference type="SAM" id="MobiDB-lite"/>
    </source>
</evidence>
<protein>
    <submittedName>
        <fullName evidence="2">Uncharacterized protein</fullName>
    </submittedName>
</protein>
<evidence type="ECO:0000313" key="3">
    <source>
        <dbReference type="Proteomes" id="UP000242519"/>
    </source>
</evidence>
<organism evidence="2 3">
    <name type="scientific">Diplocarpon coronariae</name>
    <dbReference type="NCBI Taxonomy" id="2795749"/>
    <lineage>
        <taxon>Eukaryota</taxon>
        <taxon>Fungi</taxon>
        <taxon>Dikarya</taxon>
        <taxon>Ascomycota</taxon>
        <taxon>Pezizomycotina</taxon>
        <taxon>Leotiomycetes</taxon>
        <taxon>Helotiales</taxon>
        <taxon>Drepanopezizaceae</taxon>
        <taxon>Diplocarpon</taxon>
    </lineage>
</organism>
<feature type="region of interest" description="Disordered" evidence="1">
    <location>
        <begin position="8"/>
        <end position="95"/>
    </location>
</feature>
<dbReference type="EMBL" id="MZNU01000298">
    <property type="protein sequence ID" value="OWP01023.1"/>
    <property type="molecule type" value="Genomic_DNA"/>
</dbReference>
<evidence type="ECO:0000313" key="2">
    <source>
        <dbReference type="EMBL" id="OWP01023.1"/>
    </source>
</evidence>
<keyword evidence="3" id="KW-1185">Reference proteome</keyword>
<name>A0A218Z0G2_9HELO</name>
<proteinExistence type="predicted"/>
<sequence length="155" mass="16522">MVFLEICLNRPRSSGQPPSDAPAPSLQELFNTLAKRPSQRPLNPPYPPSSGSARHPGRPGGKDSPASPVFPPASASRYRASPSCSSRCTCRPPRNTLPAVLNTGFSHRPPPEPIPIALPRLPADLTQRPASVEQLAVGVSAARPESREGAIQCHR</sequence>
<feature type="compositionally biased region" description="Low complexity" evidence="1">
    <location>
        <begin position="64"/>
        <end position="94"/>
    </location>
</feature>
<dbReference type="AlphaFoldDB" id="A0A218Z0G2"/>
<dbReference type="Proteomes" id="UP000242519">
    <property type="component" value="Unassembled WGS sequence"/>
</dbReference>
<gene>
    <name evidence="2" type="ORF">B2J93_319</name>
</gene>
<dbReference type="InParanoid" id="A0A218Z0G2"/>
<reference evidence="2 3" key="1">
    <citation type="submission" date="2017-04" db="EMBL/GenBank/DDBJ databases">
        <title>Draft genome sequence of Marssonina coronaria NL1: causal agent of apple blotch.</title>
        <authorList>
            <person name="Cheng Q."/>
        </authorList>
    </citation>
    <scope>NUCLEOTIDE SEQUENCE [LARGE SCALE GENOMIC DNA]</scope>
    <source>
        <strain evidence="2 3">NL1</strain>
    </source>
</reference>
<comment type="caution">
    <text evidence="2">The sequence shown here is derived from an EMBL/GenBank/DDBJ whole genome shotgun (WGS) entry which is preliminary data.</text>
</comment>